<reference evidence="3 4" key="1">
    <citation type="submission" date="2018-02" db="EMBL/GenBank/DDBJ databases">
        <title>Complete genome of the streamlined marine actinobacterium Pontimonas salivibrio CL-TW6 adapted to coastal planktonic lifestype.</title>
        <authorList>
            <person name="Cho B.C."/>
            <person name="Hardies S.C."/>
            <person name="Jang G.I."/>
            <person name="Hwang C.Y."/>
        </authorList>
    </citation>
    <scope>NUCLEOTIDE SEQUENCE [LARGE SCALE GENOMIC DNA]</scope>
    <source>
        <strain evidence="3 4">CL-TW6</strain>
    </source>
</reference>
<proteinExistence type="predicted"/>
<dbReference type="InterPro" id="IPR032347">
    <property type="entry name" value="DUF4864"/>
</dbReference>
<feature type="signal peptide" evidence="2">
    <location>
        <begin position="1"/>
        <end position="25"/>
    </location>
</feature>
<dbReference type="OrthoDB" id="5193754at2"/>
<organism evidence="3 4">
    <name type="scientific">Pontimonas salivibrio</name>
    <dbReference type="NCBI Taxonomy" id="1159327"/>
    <lineage>
        <taxon>Bacteria</taxon>
        <taxon>Bacillati</taxon>
        <taxon>Actinomycetota</taxon>
        <taxon>Actinomycetes</taxon>
        <taxon>Micrococcales</taxon>
        <taxon>Microbacteriaceae</taxon>
        <taxon>Pontimonas</taxon>
    </lineage>
</organism>
<evidence type="ECO:0000313" key="3">
    <source>
        <dbReference type="EMBL" id="AVG24649.1"/>
    </source>
</evidence>
<dbReference type="Pfam" id="PF16156">
    <property type="entry name" value="DUF4864"/>
    <property type="match status" value="1"/>
</dbReference>
<name>A0A2L2BSL1_9MICO</name>
<keyword evidence="2" id="KW-0732">Signal</keyword>
<dbReference type="RefSeq" id="WP_104914101.1">
    <property type="nucleotide sequence ID" value="NZ_CP026923.1"/>
</dbReference>
<feature type="compositionally biased region" description="Basic and acidic residues" evidence="1">
    <location>
        <begin position="40"/>
        <end position="57"/>
    </location>
</feature>
<dbReference type="Proteomes" id="UP000243077">
    <property type="component" value="Chromosome"/>
</dbReference>
<evidence type="ECO:0000256" key="1">
    <source>
        <dbReference type="SAM" id="MobiDB-lite"/>
    </source>
</evidence>
<evidence type="ECO:0000313" key="4">
    <source>
        <dbReference type="Proteomes" id="UP000243077"/>
    </source>
</evidence>
<dbReference type="EMBL" id="CP026923">
    <property type="protein sequence ID" value="AVG24649.1"/>
    <property type="molecule type" value="Genomic_DNA"/>
</dbReference>
<gene>
    <name evidence="3" type="ORF">C3B54_111720</name>
</gene>
<dbReference type="AlphaFoldDB" id="A0A2L2BSL1"/>
<feature type="chain" id="PRO_5014740000" evidence="2">
    <location>
        <begin position="26"/>
        <end position="184"/>
    </location>
</feature>
<keyword evidence="3" id="KW-0449">Lipoprotein</keyword>
<keyword evidence="4" id="KW-1185">Reference proteome</keyword>
<sequence length="184" mass="19415">MPSTHLLSFAALGLLVALVGCTPQASVEGDQPLDTPAQVEPERLEQDEPDGEERPTDAEPQEVLSACESSERGQTQTIVQAQTGALGGGDFELAYSYATPGFQSAVSLEQFAGLIAASYQPLLGSADLEFGNCLIDQSATRVALDVVVRTTQGEALGLRYVLLDTEEGWRVDGASDFRLVGTPA</sequence>
<evidence type="ECO:0000256" key="2">
    <source>
        <dbReference type="SAM" id="SignalP"/>
    </source>
</evidence>
<dbReference type="KEGG" id="psai:C3B54_111720"/>
<protein>
    <submittedName>
        <fullName evidence="3">Transpeptidase / lipoprotein</fullName>
    </submittedName>
</protein>
<accession>A0A2L2BSL1</accession>
<feature type="region of interest" description="Disordered" evidence="1">
    <location>
        <begin position="25"/>
        <end position="60"/>
    </location>
</feature>